<sequence>AWFGPGLLCLKRLSANFRHDFSVIGPMLLPTRCAHCSSWTSRDFTIFMPTLCSLERRMGALGPDVQALWMKSPMHASAAHQHKPSTSELAAQNLVDWGVGPQRHEELSALVQHPFARDPLVESDLQFVVDAYVANGPRIESLRRARLRLVLRVARILSPLDERVLAQRHVRLQGAPGVRPVHIAFMVALMGWPDKGLPSRPALGFELAGAIPPSGILRPIATKHIGKGPEPEAGEEVFGGDACRCVAAVEAMRHPSKNVGATWDLTLAEISEGIADPMRTKDEMDSLHGAGRWRPLVRHVIWQADKWRPIDDGKRSRTNALSSTHETAVCIPPEFVIILLKCMALSFIKASGGIPPWFKPMVSLEDWWKGYRQLFPTSEHMGLAVVAVMCPETRSWLYAQLRGLPFGLGSAVNQFTRAAGFVTALNRRILLTLTGHYADDSPTVELSCLAGLRWSASNIVQESAVCSGGKYSASKHWPPSFMFNFLGHLHDLVRTCYALGATWGPKLHTRERLVEMCMAAVQSGRLSSGTAAKMRGLATWMDAALAVRVYTDAAADADRVRLGAKVILPDGRTFVTVLDADQCLRETWGPQDTVINQAELQRGALVAATFAKELRGQDVIWRVGNTSAATSLVKAGSPTATMRRLALQALALLAALGCRCWFDHVPSADNPADALSRDALDDPT</sequence>
<feature type="non-terminal residue" evidence="1">
    <location>
        <position position="1"/>
    </location>
</feature>
<accession>A0ABN9X875</accession>
<organism evidence="1 2">
    <name type="scientific">Prorocentrum cordatum</name>
    <dbReference type="NCBI Taxonomy" id="2364126"/>
    <lineage>
        <taxon>Eukaryota</taxon>
        <taxon>Sar</taxon>
        <taxon>Alveolata</taxon>
        <taxon>Dinophyceae</taxon>
        <taxon>Prorocentrales</taxon>
        <taxon>Prorocentraceae</taxon>
        <taxon>Prorocentrum</taxon>
    </lineage>
</organism>
<feature type="non-terminal residue" evidence="1">
    <location>
        <position position="684"/>
    </location>
</feature>
<proteinExistence type="predicted"/>
<evidence type="ECO:0000313" key="1">
    <source>
        <dbReference type="EMBL" id="CAK0895584.1"/>
    </source>
</evidence>
<dbReference type="EMBL" id="CAUYUJ010020060">
    <property type="protein sequence ID" value="CAK0895584.1"/>
    <property type="molecule type" value="Genomic_DNA"/>
</dbReference>
<reference evidence="1" key="1">
    <citation type="submission" date="2023-10" db="EMBL/GenBank/DDBJ databases">
        <authorList>
            <person name="Chen Y."/>
            <person name="Shah S."/>
            <person name="Dougan E. K."/>
            <person name="Thang M."/>
            <person name="Chan C."/>
        </authorList>
    </citation>
    <scope>NUCLEOTIDE SEQUENCE [LARGE SCALE GENOMIC DNA]</scope>
</reference>
<comment type="caution">
    <text evidence="1">The sequence shown here is derived from an EMBL/GenBank/DDBJ whole genome shotgun (WGS) entry which is preliminary data.</text>
</comment>
<gene>
    <name evidence="1" type="ORF">PCOR1329_LOCUS74295</name>
</gene>
<evidence type="ECO:0008006" key="3">
    <source>
        <dbReference type="Google" id="ProtNLM"/>
    </source>
</evidence>
<protein>
    <recommendedName>
        <fullName evidence="3">RNA-dependent RNA polymerase</fullName>
    </recommendedName>
</protein>
<name>A0ABN9X875_9DINO</name>
<evidence type="ECO:0000313" key="2">
    <source>
        <dbReference type="Proteomes" id="UP001189429"/>
    </source>
</evidence>
<keyword evidence="2" id="KW-1185">Reference proteome</keyword>
<dbReference type="Proteomes" id="UP001189429">
    <property type="component" value="Unassembled WGS sequence"/>
</dbReference>